<evidence type="ECO:0000313" key="8">
    <source>
        <dbReference type="Proteomes" id="UP000325273"/>
    </source>
</evidence>
<dbReference type="InterPro" id="IPR052155">
    <property type="entry name" value="Biofilm_reg_signaling"/>
</dbReference>
<dbReference type="Pfam" id="PF08448">
    <property type="entry name" value="PAS_4"/>
    <property type="match status" value="1"/>
</dbReference>
<dbReference type="FunFam" id="3.20.20.450:FF:000001">
    <property type="entry name" value="Cyclic di-GMP phosphodiesterase yahA"/>
    <property type="match status" value="1"/>
</dbReference>
<evidence type="ECO:0000259" key="5">
    <source>
        <dbReference type="PROSITE" id="PS50883"/>
    </source>
</evidence>
<dbReference type="InterPro" id="IPR035965">
    <property type="entry name" value="PAS-like_dom_sf"/>
</dbReference>
<dbReference type="InterPro" id="IPR001633">
    <property type="entry name" value="EAL_dom"/>
</dbReference>
<dbReference type="Gene3D" id="3.30.450.20">
    <property type="entry name" value="PAS domain"/>
    <property type="match status" value="1"/>
</dbReference>
<dbReference type="SMART" id="SM00267">
    <property type="entry name" value="GGDEF"/>
    <property type="match status" value="1"/>
</dbReference>
<keyword evidence="2" id="KW-0812">Transmembrane</keyword>
<dbReference type="InterPro" id="IPR000700">
    <property type="entry name" value="PAS-assoc_C"/>
</dbReference>
<dbReference type="SMART" id="SM00052">
    <property type="entry name" value="EAL"/>
    <property type="match status" value="1"/>
</dbReference>
<feature type="domain" description="PAC" evidence="4">
    <location>
        <begin position="317"/>
        <end position="368"/>
    </location>
</feature>
<dbReference type="AlphaFoldDB" id="A0A5B0H3I2"/>
<feature type="transmembrane region" description="Helical" evidence="2">
    <location>
        <begin position="202"/>
        <end position="222"/>
    </location>
</feature>
<dbReference type="InterPro" id="IPR043128">
    <property type="entry name" value="Rev_trsase/Diguanyl_cyclase"/>
</dbReference>
<dbReference type="CDD" id="cd01949">
    <property type="entry name" value="GGDEF"/>
    <property type="match status" value="1"/>
</dbReference>
<dbReference type="InterPro" id="IPR013656">
    <property type="entry name" value="PAS_4"/>
</dbReference>
<dbReference type="PANTHER" id="PTHR44757">
    <property type="entry name" value="DIGUANYLATE CYCLASE DGCP"/>
    <property type="match status" value="1"/>
</dbReference>
<proteinExistence type="predicted"/>
<dbReference type="CDD" id="cd00130">
    <property type="entry name" value="PAS"/>
    <property type="match status" value="1"/>
</dbReference>
<dbReference type="PROSITE" id="PS50112">
    <property type="entry name" value="PAS"/>
    <property type="match status" value="1"/>
</dbReference>
<dbReference type="NCBIfam" id="TIGR00254">
    <property type="entry name" value="GGDEF"/>
    <property type="match status" value="1"/>
</dbReference>
<dbReference type="SUPFAM" id="SSF141868">
    <property type="entry name" value="EAL domain-like"/>
    <property type="match status" value="1"/>
</dbReference>
<dbReference type="Gene3D" id="3.30.70.270">
    <property type="match status" value="1"/>
</dbReference>
<accession>A0A5B0H3I2</accession>
<reference evidence="7 8" key="1">
    <citation type="submission" date="2019-08" db="EMBL/GenBank/DDBJ databases">
        <title>Paraburkholderia sp. DCY113.</title>
        <authorList>
            <person name="Kang J."/>
        </authorList>
    </citation>
    <scope>NUCLEOTIDE SEQUENCE [LARGE SCALE GENOMIC DNA]</scope>
    <source>
        <strain evidence="7 8">DCY113</strain>
    </source>
</reference>
<protein>
    <submittedName>
        <fullName evidence="7">EAL domain-containing protein</fullName>
    </submittedName>
</protein>
<dbReference type="InterPro" id="IPR029787">
    <property type="entry name" value="Nucleotide_cyclase"/>
</dbReference>
<evidence type="ECO:0000313" key="7">
    <source>
        <dbReference type="EMBL" id="KAA1009725.1"/>
    </source>
</evidence>
<feature type="region of interest" description="Disordered" evidence="1">
    <location>
        <begin position="1"/>
        <end position="25"/>
    </location>
</feature>
<feature type="domain" description="GGDEF" evidence="6">
    <location>
        <begin position="400"/>
        <end position="537"/>
    </location>
</feature>
<evidence type="ECO:0000259" key="3">
    <source>
        <dbReference type="PROSITE" id="PS50112"/>
    </source>
</evidence>
<dbReference type="SUPFAM" id="SSF55785">
    <property type="entry name" value="PYP-like sensor domain (PAS domain)"/>
    <property type="match status" value="1"/>
</dbReference>
<dbReference type="PROSITE" id="PS50113">
    <property type="entry name" value="PAC"/>
    <property type="match status" value="1"/>
</dbReference>
<dbReference type="CDD" id="cd01948">
    <property type="entry name" value="EAL"/>
    <property type="match status" value="1"/>
</dbReference>
<feature type="compositionally biased region" description="Basic and acidic residues" evidence="1">
    <location>
        <begin position="1"/>
        <end position="11"/>
    </location>
</feature>
<evidence type="ECO:0000259" key="6">
    <source>
        <dbReference type="PROSITE" id="PS50887"/>
    </source>
</evidence>
<dbReference type="NCBIfam" id="TIGR00229">
    <property type="entry name" value="sensory_box"/>
    <property type="match status" value="1"/>
</dbReference>
<comment type="caution">
    <text evidence="7">The sequence shown here is derived from an EMBL/GenBank/DDBJ whole genome shotgun (WGS) entry which is preliminary data.</text>
</comment>
<dbReference type="EMBL" id="VTUZ01000013">
    <property type="protein sequence ID" value="KAA1009725.1"/>
    <property type="molecule type" value="Genomic_DNA"/>
</dbReference>
<dbReference type="RefSeq" id="WP_149671729.1">
    <property type="nucleotide sequence ID" value="NZ_VTUZ01000013.1"/>
</dbReference>
<dbReference type="InterPro" id="IPR000160">
    <property type="entry name" value="GGDEF_dom"/>
</dbReference>
<dbReference type="PROSITE" id="PS50887">
    <property type="entry name" value="GGDEF"/>
    <property type="match status" value="1"/>
</dbReference>
<evidence type="ECO:0000259" key="4">
    <source>
        <dbReference type="PROSITE" id="PS50113"/>
    </source>
</evidence>
<feature type="domain" description="EAL" evidence="5">
    <location>
        <begin position="546"/>
        <end position="802"/>
    </location>
</feature>
<dbReference type="PANTHER" id="PTHR44757:SF2">
    <property type="entry name" value="BIOFILM ARCHITECTURE MAINTENANCE PROTEIN MBAA"/>
    <property type="match status" value="1"/>
</dbReference>
<keyword evidence="8" id="KW-1185">Reference proteome</keyword>
<dbReference type="Proteomes" id="UP000325273">
    <property type="component" value="Unassembled WGS sequence"/>
</dbReference>
<dbReference type="Pfam" id="PF00990">
    <property type="entry name" value="GGDEF"/>
    <property type="match status" value="1"/>
</dbReference>
<keyword evidence="2" id="KW-1133">Transmembrane helix</keyword>
<keyword evidence="2" id="KW-0472">Membrane</keyword>
<dbReference type="PROSITE" id="PS50883">
    <property type="entry name" value="EAL"/>
    <property type="match status" value="1"/>
</dbReference>
<organism evidence="7 8">
    <name type="scientific">Paraburkholderia panacisoli</name>
    <dbReference type="NCBI Taxonomy" id="2603818"/>
    <lineage>
        <taxon>Bacteria</taxon>
        <taxon>Pseudomonadati</taxon>
        <taxon>Pseudomonadota</taxon>
        <taxon>Betaproteobacteria</taxon>
        <taxon>Burkholderiales</taxon>
        <taxon>Burkholderiaceae</taxon>
        <taxon>Paraburkholderia</taxon>
    </lineage>
</organism>
<dbReference type="InterPro" id="IPR035919">
    <property type="entry name" value="EAL_sf"/>
</dbReference>
<sequence length="819" mass="89569">MTGQKNTERRGHLWRGGSAADPLEQSSLNVPPARRTAVLGLVLVLLSVPLLAFWGAYESLSAGFAAQAANEADKAFEAARYSVAWEESAERKYFLDPRPEVLREHGEAGEALDASLKKAMALEPGSRAMLTGLLEKHAKYRAFAKPMFKAVDAHDIPRANEIDENSADPLFDDIEQQVFAAAARHRDDATMQLNRLVAVQRIVLISTPVVLAIGVGLALLFLQMLRRIRRNIDAAAQGALRTSEQRLQALVANTSDAILVSDVDGNVVYEAPTRRPDPLKNMGQLVGTSLLDPIHPADRPTLQGLLQAVSSTGGSTKSIELRTRGEDDAWRYIQLTLTNLLDEPAVGAIVATASDTTERKNFEEQLARKAFYDTLTSLPNRALLLDRISQAEARARRRNAVIGVVFIDLDNFKRVNDSLGHHVGDRLLIAAAKRLEACVRPADTVARLGGDEFVILLEHLGSEATSEGTLVAENILAHFSQPFDLDGKQYIVSASVGLAFAHAGGGRGDADTLLRDADVAMYRAKNDGKGRYVVFEENMHAEAVKKLEIETDLRSAIERRELRVYFQPIMQLQGEGFREMEALVRWQHPTRGLLPPSEFIAIAEESGLIIPLGRYVLEEACQQVARWQREFPAEPPLQVSVNLSPRQFDDPNLVADVAAALSGAQIGAALLKLEVTEGLIMRNTAKSIETLKSLKDFGVTIAIDDFGTGYSSLSYLRKLPLDVLKIDRSFVQGIGTSAEDDAIVRAVISVAQSLGLTVTAEGIETGEQARLLREWSCQAGQGYLFSRPLPAEEFTALFCSQAPGLDRSNSPGDFVMERL</sequence>
<dbReference type="SUPFAM" id="SSF55073">
    <property type="entry name" value="Nucleotide cyclase"/>
    <property type="match status" value="1"/>
</dbReference>
<gene>
    <name evidence="7" type="ORF">FVF58_20720</name>
</gene>
<feature type="domain" description="PAS" evidence="3">
    <location>
        <begin position="243"/>
        <end position="313"/>
    </location>
</feature>
<dbReference type="Pfam" id="PF00563">
    <property type="entry name" value="EAL"/>
    <property type="match status" value="1"/>
</dbReference>
<evidence type="ECO:0000256" key="2">
    <source>
        <dbReference type="SAM" id="Phobius"/>
    </source>
</evidence>
<dbReference type="InterPro" id="IPR000014">
    <property type="entry name" value="PAS"/>
</dbReference>
<evidence type="ECO:0000256" key="1">
    <source>
        <dbReference type="SAM" id="MobiDB-lite"/>
    </source>
</evidence>
<dbReference type="Gene3D" id="3.20.20.450">
    <property type="entry name" value="EAL domain"/>
    <property type="match status" value="1"/>
</dbReference>
<name>A0A5B0H3I2_9BURK</name>